<feature type="transmembrane region" description="Helical" evidence="6">
    <location>
        <begin position="112"/>
        <end position="129"/>
    </location>
</feature>
<dbReference type="OrthoDB" id="6592209at2"/>
<dbReference type="PATRIC" id="fig|1354337.4.peg.250"/>
<keyword evidence="5 6" id="KW-0472">Membrane</keyword>
<evidence type="ECO:0000256" key="3">
    <source>
        <dbReference type="ARBA" id="ARBA00022692"/>
    </source>
</evidence>
<dbReference type="Pfam" id="PF09335">
    <property type="entry name" value="VTT_dom"/>
    <property type="match status" value="1"/>
</dbReference>
<dbReference type="InterPro" id="IPR051311">
    <property type="entry name" value="DedA_domain"/>
</dbReference>
<feature type="transmembrane region" description="Helical" evidence="6">
    <location>
        <begin position="141"/>
        <end position="168"/>
    </location>
</feature>
<dbReference type="RefSeq" id="WP_066745807.1">
    <property type="nucleotide sequence ID" value="NZ_LXEN01000011.1"/>
</dbReference>
<dbReference type="GO" id="GO:0005886">
    <property type="term" value="C:plasma membrane"/>
    <property type="evidence" value="ECO:0007669"/>
    <property type="project" value="UniProtKB-SubCell"/>
</dbReference>
<dbReference type="Proteomes" id="UP000094023">
    <property type="component" value="Unassembled WGS sequence"/>
</dbReference>
<organism evidence="8 9">
    <name type="scientific">Proteus myxofaciens ATCC 19692</name>
    <dbReference type="NCBI Taxonomy" id="1354337"/>
    <lineage>
        <taxon>Bacteria</taxon>
        <taxon>Pseudomonadati</taxon>
        <taxon>Pseudomonadota</taxon>
        <taxon>Gammaproteobacteria</taxon>
        <taxon>Enterobacterales</taxon>
        <taxon>Morganellaceae</taxon>
        <taxon>Proteus</taxon>
    </lineage>
</organism>
<keyword evidence="4 6" id="KW-1133">Transmembrane helix</keyword>
<evidence type="ECO:0000256" key="2">
    <source>
        <dbReference type="ARBA" id="ARBA00022475"/>
    </source>
</evidence>
<dbReference type="PANTHER" id="PTHR42709:SF6">
    <property type="entry name" value="UNDECAPRENYL PHOSPHATE TRANSPORTER A"/>
    <property type="match status" value="1"/>
</dbReference>
<feature type="transmembrane region" description="Helical" evidence="6">
    <location>
        <begin position="6"/>
        <end position="26"/>
    </location>
</feature>
<keyword evidence="3 6" id="KW-0812">Transmembrane</keyword>
<keyword evidence="9" id="KW-1185">Reference proteome</keyword>
<evidence type="ECO:0000313" key="8">
    <source>
        <dbReference type="EMBL" id="OAT38059.1"/>
    </source>
</evidence>
<dbReference type="PANTHER" id="PTHR42709">
    <property type="entry name" value="ALKALINE PHOSPHATASE LIKE PROTEIN"/>
    <property type="match status" value="1"/>
</dbReference>
<gene>
    <name evidence="8" type="ORF">M983_0242</name>
</gene>
<accession>A0A198GMJ2</accession>
<evidence type="ECO:0000256" key="5">
    <source>
        <dbReference type="ARBA" id="ARBA00023136"/>
    </source>
</evidence>
<reference evidence="8 9" key="1">
    <citation type="submission" date="2016-04" db="EMBL/GenBank/DDBJ databases">
        <title>ATOL: Assembling a taxonomically balanced genome-scale reconstruction of the evolutionary history of the Enterobacteriaceae.</title>
        <authorList>
            <person name="Plunkett G.III."/>
            <person name="Neeno-Eckwall E.C."/>
            <person name="Glasner J.D."/>
            <person name="Perna N.T."/>
        </authorList>
    </citation>
    <scope>NUCLEOTIDE SEQUENCE [LARGE SCALE GENOMIC DNA]</scope>
    <source>
        <strain evidence="8 9">ATCC 19692</strain>
    </source>
</reference>
<sequence length="170" mass="18879">METFHSIINSLSNLSPAILFISVALLTAGKSTIGISSFLPPASVMLILIFSACLPNHSAILLWFATSLGALLGSVLSYELGRSIYYFPKLKKWLTRYQEKISHIQNLLKKKTVYILFISRFLAVFRYLTPFSAGLLKLPAYGVYLTSTFSAFVWSVIFILISTGIISISL</sequence>
<dbReference type="InterPro" id="IPR032816">
    <property type="entry name" value="VTT_dom"/>
</dbReference>
<protein>
    <recommendedName>
        <fullName evidence="7">VTT domain-containing protein</fullName>
    </recommendedName>
</protein>
<name>A0A198GMJ2_9GAMM</name>
<feature type="transmembrane region" description="Helical" evidence="6">
    <location>
        <begin position="60"/>
        <end position="81"/>
    </location>
</feature>
<evidence type="ECO:0000256" key="6">
    <source>
        <dbReference type="SAM" id="Phobius"/>
    </source>
</evidence>
<dbReference type="EMBL" id="LXEN01000011">
    <property type="protein sequence ID" value="OAT38059.1"/>
    <property type="molecule type" value="Genomic_DNA"/>
</dbReference>
<keyword evidence="2" id="KW-1003">Cell membrane</keyword>
<evidence type="ECO:0000259" key="7">
    <source>
        <dbReference type="Pfam" id="PF09335"/>
    </source>
</evidence>
<dbReference type="STRING" id="1354337.M983_0242"/>
<comment type="subcellular location">
    <subcellularLocation>
        <location evidence="1">Cell membrane</location>
        <topology evidence="1">Multi-pass membrane protein</topology>
    </subcellularLocation>
</comment>
<comment type="caution">
    <text evidence="8">The sequence shown here is derived from an EMBL/GenBank/DDBJ whole genome shotgun (WGS) entry which is preliminary data.</text>
</comment>
<dbReference type="AlphaFoldDB" id="A0A198GMJ2"/>
<evidence type="ECO:0000256" key="1">
    <source>
        <dbReference type="ARBA" id="ARBA00004651"/>
    </source>
</evidence>
<proteinExistence type="predicted"/>
<feature type="transmembrane region" description="Helical" evidence="6">
    <location>
        <begin position="33"/>
        <end position="54"/>
    </location>
</feature>
<evidence type="ECO:0000256" key="4">
    <source>
        <dbReference type="ARBA" id="ARBA00022989"/>
    </source>
</evidence>
<feature type="domain" description="VTT" evidence="7">
    <location>
        <begin position="45"/>
        <end position="161"/>
    </location>
</feature>
<evidence type="ECO:0000313" key="9">
    <source>
        <dbReference type="Proteomes" id="UP000094023"/>
    </source>
</evidence>